<dbReference type="FunFam" id="3.30.420.10:FF:000032">
    <property type="entry name" value="Retrovirus-related Pol polyprotein from transposon 297-like Protein"/>
    <property type="match status" value="1"/>
</dbReference>
<dbReference type="Proteomes" id="UP000699462">
    <property type="component" value="Unassembled WGS sequence"/>
</dbReference>
<reference evidence="2 3" key="1">
    <citation type="submission" date="2019-07" db="EMBL/GenBank/DDBJ databases">
        <title>Annotation for the trematode Paragonimus westermani.</title>
        <authorList>
            <person name="Choi Y.-J."/>
        </authorList>
    </citation>
    <scope>NUCLEOTIDE SEQUENCE [LARGE SCALE GENOMIC DNA]</scope>
    <source>
        <strain evidence="2">180907_Pwestermani</strain>
    </source>
</reference>
<dbReference type="InterPro" id="IPR001584">
    <property type="entry name" value="Integrase_cat-core"/>
</dbReference>
<accession>A0A8T0DFA4</accession>
<dbReference type="PANTHER" id="PTHR37984:SF15">
    <property type="entry name" value="INTEGRASE CATALYTIC DOMAIN-CONTAINING PROTEIN"/>
    <property type="match status" value="1"/>
</dbReference>
<dbReference type="SUPFAM" id="SSF53098">
    <property type="entry name" value="Ribonuclease H-like"/>
    <property type="match status" value="1"/>
</dbReference>
<evidence type="ECO:0000259" key="1">
    <source>
        <dbReference type="PROSITE" id="PS50994"/>
    </source>
</evidence>
<gene>
    <name evidence="2" type="ORF">P879_03694</name>
</gene>
<dbReference type="OrthoDB" id="10062030at2759"/>
<dbReference type="AlphaFoldDB" id="A0A8T0DFA4"/>
<sequence>DTGASCSLIHSRPAAKLTNHQTAQASPVRLLAANGTEMQVASSLSASVQLGPYSGEHQFLTCPYLHWKAILEMDSLGRFKGALNLKDSQMTTGSCVMDLERGRPAEVCSTVGSKAKAPFETEVLNPLRSDENLSPMATQLIHLVRFKDVFALSPRAPLEPVVAEHPGQRVGVGIMGPLPVTNRENRYILVPVDYFTKWSEAVFIEQQDACTVAAAIIIEWIVRYGTPIMPHSDQGAAFESQLLRATCHLLGIKKTRTTPYHPQGNGLAERTNRTTKALVQSFPERHQADRWDELLPRCMLAYRSPIHTTIHYTPDDDTSN</sequence>
<dbReference type="GO" id="GO:0015074">
    <property type="term" value="P:DNA integration"/>
    <property type="evidence" value="ECO:0007669"/>
    <property type="project" value="InterPro"/>
</dbReference>
<name>A0A8T0DFA4_9TREM</name>
<dbReference type="InterPro" id="IPR012337">
    <property type="entry name" value="RNaseH-like_sf"/>
</dbReference>
<feature type="domain" description="Integrase catalytic" evidence="1">
    <location>
        <begin position="162"/>
        <end position="320"/>
    </location>
</feature>
<evidence type="ECO:0000313" key="3">
    <source>
        <dbReference type="Proteomes" id="UP000699462"/>
    </source>
</evidence>
<evidence type="ECO:0000313" key="2">
    <source>
        <dbReference type="EMBL" id="KAF8566485.1"/>
    </source>
</evidence>
<dbReference type="InterPro" id="IPR036397">
    <property type="entry name" value="RNaseH_sf"/>
</dbReference>
<feature type="non-terminal residue" evidence="2">
    <location>
        <position position="1"/>
    </location>
</feature>
<protein>
    <recommendedName>
        <fullName evidence="1">Integrase catalytic domain-containing protein</fullName>
    </recommendedName>
</protein>
<dbReference type="InterPro" id="IPR021109">
    <property type="entry name" value="Peptidase_aspartic_dom_sf"/>
</dbReference>
<dbReference type="EMBL" id="JTDF01005047">
    <property type="protein sequence ID" value="KAF8566485.1"/>
    <property type="molecule type" value="Genomic_DNA"/>
</dbReference>
<dbReference type="Pfam" id="PF00665">
    <property type="entry name" value="rve"/>
    <property type="match status" value="1"/>
</dbReference>
<organism evidence="2 3">
    <name type="scientific">Paragonimus westermani</name>
    <dbReference type="NCBI Taxonomy" id="34504"/>
    <lineage>
        <taxon>Eukaryota</taxon>
        <taxon>Metazoa</taxon>
        <taxon>Spiralia</taxon>
        <taxon>Lophotrochozoa</taxon>
        <taxon>Platyhelminthes</taxon>
        <taxon>Trematoda</taxon>
        <taxon>Digenea</taxon>
        <taxon>Plagiorchiida</taxon>
        <taxon>Troglotremata</taxon>
        <taxon>Troglotrematidae</taxon>
        <taxon>Paragonimus</taxon>
    </lineage>
</organism>
<proteinExistence type="predicted"/>
<dbReference type="GO" id="GO:0003676">
    <property type="term" value="F:nucleic acid binding"/>
    <property type="evidence" value="ECO:0007669"/>
    <property type="project" value="InterPro"/>
</dbReference>
<dbReference type="PANTHER" id="PTHR37984">
    <property type="entry name" value="PROTEIN CBG26694"/>
    <property type="match status" value="1"/>
</dbReference>
<dbReference type="Gene3D" id="2.40.70.10">
    <property type="entry name" value="Acid Proteases"/>
    <property type="match status" value="1"/>
</dbReference>
<keyword evidence="3" id="KW-1185">Reference proteome</keyword>
<dbReference type="PROSITE" id="PS50994">
    <property type="entry name" value="INTEGRASE"/>
    <property type="match status" value="1"/>
</dbReference>
<dbReference type="Gene3D" id="3.30.420.10">
    <property type="entry name" value="Ribonuclease H-like superfamily/Ribonuclease H"/>
    <property type="match status" value="1"/>
</dbReference>
<dbReference type="InterPro" id="IPR050951">
    <property type="entry name" value="Retrovirus_Pol_polyprotein"/>
</dbReference>
<comment type="caution">
    <text evidence="2">The sequence shown here is derived from an EMBL/GenBank/DDBJ whole genome shotgun (WGS) entry which is preliminary data.</text>
</comment>